<reference evidence="1 2" key="1">
    <citation type="submission" date="2024-04" db="EMBL/GenBank/DDBJ databases">
        <title>Novel genus in family Flammeovirgaceae.</title>
        <authorList>
            <person name="Nguyen T.H."/>
            <person name="Vuong T.Q."/>
            <person name="Le H."/>
            <person name="Kim S.-G."/>
        </authorList>
    </citation>
    <scope>NUCLEOTIDE SEQUENCE [LARGE SCALE GENOMIC DNA]</scope>
    <source>
        <strain evidence="1 2">JCM 23209</strain>
    </source>
</reference>
<dbReference type="EMBL" id="JBDKWZ010000026">
    <property type="protein sequence ID" value="MEN7551698.1"/>
    <property type="molecule type" value="Genomic_DNA"/>
</dbReference>
<protein>
    <submittedName>
        <fullName evidence="1">Uncharacterized protein</fullName>
    </submittedName>
</protein>
<dbReference type="Proteomes" id="UP001403385">
    <property type="component" value="Unassembled WGS sequence"/>
</dbReference>
<evidence type="ECO:0000313" key="1">
    <source>
        <dbReference type="EMBL" id="MEN7551698.1"/>
    </source>
</evidence>
<comment type="caution">
    <text evidence="1">The sequence shown here is derived from an EMBL/GenBank/DDBJ whole genome shotgun (WGS) entry which is preliminary data.</text>
</comment>
<dbReference type="RefSeq" id="WP_346824477.1">
    <property type="nucleotide sequence ID" value="NZ_JBDKWZ010000026.1"/>
</dbReference>
<organism evidence="1 2">
    <name type="scientific">Rapidithrix thailandica</name>
    <dbReference type="NCBI Taxonomy" id="413964"/>
    <lineage>
        <taxon>Bacteria</taxon>
        <taxon>Pseudomonadati</taxon>
        <taxon>Bacteroidota</taxon>
        <taxon>Cytophagia</taxon>
        <taxon>Cytophagales</taxon>
        <taxon>Flammeovirgaceae</taxon>
        <taxon>Rapidithrix</taxon>
    </lineage>
</organism>
<name>A0AAW9SGT0_9BACT</name>
<proteinExistence type="predicted"/>
<dbReference type="AlphaFoldDB" id="A0AAW9SGT0"/>
<keyword evidence="2" id="KW-1185">Reference proteome</keyword>
<evidence type="ECO:0000313" key="2">
    <source>
        <dbReference type="Proteomes" id="UP001403385"/>
    </source>
</evidence>
<gene>
    <name evidence="1" type="ORF">AAG747_27530</name>
</gene>
<sequence>MKKNLWFIVLYSFIVFNGEILNAQSISASTESTKNTFLGEKRLTDFLDSIQGLDPETWIKEVSVKVDSTLNGQEVLNMKINDADMAQLKEACRKGKLALTLAKRIFPDFEKDSIYLNMVHEGHIPAELISFDKNRFDFDKFAISIGYPGMWENDVYFFSKNTLIAKHQVYHRYGLALKHFKNQKNETLIYYPVNYGSGSGTWWFQFNFYKYSDNALLPVLTELKEANLQFPWGIRAYRMQATLISTDPLRLQFVYDCQLTSKENHFISIVNDSTEIHYRFDKAANRYVGDFANAHLDDRTLCANYLYFASNSTELLFIHSHYALLRALLMGEDQEKRGAVIHYLNRVYKQEMEKLKR</sequence>
<accession>A0AAW9SGT0</accession>